<feature type="compositionally biased region" description="Basic residues" evidence="1">
    <location>
        <begin position="114"/>
        <end position="123"/>
    </location>
</feature>
<name>A0ABN7T0Y2_OIKDI</name>
<proteinExistence type="predicted"/>
<feature type="compositionally biased region" description="Basic and acidic residues" evidence="1">
    <location>
        <begin position="147"/>
        <end position="164"/>
    </location>
</feature>
<organism evidence="2 3">
    <name type="scientific">Oikopleura dioica</name>
    <name type="common">Tunicate</name>
    <dbReference type="NCBI Taxonomy" id="34765"/>
    <lineage>
        <taxon>Eukaryota</taxon>
        <taxon>Metazoa</taxon>
        <taxon>Chordata</taxon>
        <taxon>Tunicata</taxon>
        <taxon>Appendicularia</taxon>
        <taxon>Copelata</taxon>
        <taxon>Oikopleuridae</taxon>
        <taxon>Oikopleura</taxon>
    </lineage>
</organism>
<reference evidence="2 3" key="1">
    <citation type="submission" date="2021-04" db="EMBL/GenBank/DDBJ databases">
        <authorList>
            <person name="Bliznina A."/>
        </authorList>
    </citation>
    <scope>NUCLEOTIDE SEQUENCE [LARGE SCALE GENOMIC DNA]</scope>
</reference>
<evidence type="ECO:0000256" key="1">
    <source>
        <dbReference type="SAM" id="MobiDB-lite"/>
    </source>
</evidence>
<dbReference type="EMBL" id="OU015567">
    <property type="protein sequence ID" value="CAG5111330.1"/>
    <property type="molecule type" value="Genomic_DNA"/>
</dbReference>
<feature type="region of interest" description="Disordered" evidence="1">
    <location>
        <begin position="249"/>
        <end position="339"/>
    </location>
</feature>
<dbReference type="Proteomes" id="UP001158576">
    <property type="component" value="Chromosome 2"/>
</dbReference>
<feature type="compositionally biased region" description="Basic and acidic residues" evidence="1">
    <location>
        <begin position="124"/>
        <end position="139"/>
    </location>
</feature>
<feature type="compositionally biased region" description="Polar residues" evidence="1">
    <location>
        <begin position="103"/>
        <end position="113"/>
    </location>
</feature>
<sequence length="339" mass="39329">MKNRRKNGPHGQDEEMAYKLSEAEKIKLKKLKESEAKDRHLAKVIMEQDFNKYNQKYENRNSRRVDEEDLLAIQQIEIDRGNYNSTEGQYIAPRNISHEKQPRQQGKSYSNHSKPPRSKHLPKNSKERSERDRRKDQKRPQNVNGGRKAENISKEFRSPRREYKAPAQYQSRPEAAVAYFPVEAANRRRDSDGGQSTESFGEFYNPKERSPMRRVKSLDSILDSESVCADGPGMTVRIKPGVYQKTPAVQLAEREAQRHKKHQKDVRREQRARQQMSQAQAKSRRAHPLPPKAQNTKQARQPGNPQRGQNPQPDVHQMLYGKAPSRKPKKKQSSDCSLM</sequence>
<protein>
    <submittedName>
        <fullName evidence="2">Oidioi.mRNA.OKI2018_I69.chr2.g5650.t1.cds</fullName>
    </submittedName>
</protein>
<evidence type="ECO:0000313" key="3">
    <source>
        <dbReference type="Proteomes" id="UP001158576"/>
    </source>
</evidence>
<gene>
    <name evidence="2" type="ORF">OKIOD_LOCUS14415</name>
</gene>
<keyword evidence="3" id="KW-1185">Reference proteome</keyword>
<feature type="region of interest" description="Disordered" evidence="1">
    <location>
        <begin position="78"/>
        <end position="217"/>
    </location>
</feature>
<feature type="compositionally biased region" description="Low complexity" evidence="1">
    <location>
        <begin position="300"/>
        <end position="313"/>
    </location>
</feature>
<evidence type="ECO:0000313" key="2">
    <source>
        <dbReference type="EMBL" id="CAG5111330.1"/>
    </source>
</evidence>
<accession>A0ABN7T0Y2</accession>